<evidence type="ECO:0000313" key="7">
    <source>
        <dbReference type="Proteomes" id="UP000887574"/>
    </source>
</evidence>
<keyword evidence="2 5" id="KW-0812">Transmembrane</keyword>
<feature type="compositionally biased region" description="Basic and acidic residues" evidence="6">
    <location>
        <begin position="11"/>
        <end position="27"/>
    </location>
</feature>
<sequence length="270" mass="30960">MQMSQGSTEEGCSRDGPSREGRSEEGRSKEKHYFSDISVRARFIRRVFTLVSIMLGVVMFMISIPFMRSSIKIFVQDNLWIYILAYVVYIITYVCLICCRRLRRVFPANIILTVIWSVKTYKIVISFLIFSKSKTLAMGFMMSVICAFHDLPAVLIGVIVTGILSVSVILFSIQTRWDLTGLIGIMFFISLFVMLFGVVACISIWFFGIYWLYLIYVAILAFLFMVFMGIHIQMIVGGRKHEIRPDEYIYAATLLFTDIVGLFSAVMSFN</sequence>
<proteinExistence type="inferred from homology"/>
<evidence type="ECO:0000256" key="2">
    <source>
        <dbReference type="ARBA" id="ARBA00022692"/>
    </source>
</evidence>
<reference evidence="8" key="1">
    <citation type="submission" date="2022-11" db="UniProtKB">
        <authorList>
            <consortium name="WormBaseParasite"/>
        </authorList>
    </citation>
    <scope>IDENTIFICATION</scope>
</reference>
<keyword evidence="4 5" id="KW-0472">Membrane</keyword>
<keyword evidence="7" id="KW-1185">Reference proteome</keyword>
<comment type="similarity">
    <text evidence="5">Belongs to the BI1 family.</text>
</comment>
<dbReference type="WBParaSite" id="jg15853">
    <property type="protein sequence ID" value="jg15853"/>
    <property type="gene ID" value="jg15853"/>
</dbReference>
<dbReference type="PANTHER" id="PTHR23291:SF127">
    <property type="entry name" value="PROTEIN LIFEGUARD 1-LIKE"/>
    <property type="match status" value="1"/>
</dbReference>
<dbReference type="Proteomes" id="UP000887574">
    <property type="component" value="Unplaced"/>
</dbReference>
<evidence type="ECO:0000256" key="1">
    <source>
        <dbReference type="ARBA" id="ARBA00004141"/>
    </source>
</evidence>
<feature type="transmembrane region" description="Helical" evidence="5">
    <location>
        <begin position="185"/>
        <end position="207"/>
    </location>
</feature>
<name>A0A915D4M3_9BILA</name>
<feature type="transmembrane region" description="Helical" evidence="5">
    <location>
        <begin position="213"/>
        <end position="236"/>
    </location>
</feature>
<dbReference type="GO" id="GO:2001234">
    <property type="term" value="P:negative regulation of apoptotic signaling pathway"/>
    <property type="evidence" value="ECO:0007669"/>
    <property type="project" value="TreeGrafter"/>
</dbReference>
<feature type="transmembrane region" description="Helical" evidence="5">
    <location>
        <begin position="151"/>
        <end position="173"/>
    </location>
</feature>
<dbReference type="Pfam" id="PF01027">
    <property type="entry name" value="Bax1-I"/>
    <property type="match status" value="1"/>
</dbReference>
<dbReference type="AlphaFoldDB" id="A0A915D4M3"/>
<keyword evidence="3 5" id="KW-1133">Transmembrane helix</keyword>
<protein>
    <submittedName>
        <fullName evidence="8">Uncharacterized protein</fullName>
    </submittedName>
</protein>
<comment type="subcellular location">
    <subcellularLocation>
        <location evidence="1">Membrane</location>
        <topology evidence="1">Multi-pass membrane protein</topology>
    </subcellularLocation>
</comment>
<evidence type="ECO:0000313" key="8">
    <source>
        <dbReference type="WBParaSite" id="jg15853"/>
    </source>
</evidence>
<dbReference type="GO" id="GO:0005794">
    <property type="term" value="C:Golgi apparatus"/>
    <property type="evidence" value="ECO:0007669"/>
    <property type="project" value="TreeGrafter"/>
</dbReference>
<feature type="transmembrane region" description="Helical" evidence="5">
    <location>
        <begin position="248"/>
        <end position="269"/>
    </location>
</feature>
<dbReference type="PANTHER" id="PTHR23291">
    <property type="entry name" value="BAX INHIBITOR-RELATED"/>
    <property type="match status" value="1"/>
</dbReference>
<dbReference type="GO" id="GO:0005783">
    <property type="term" value="C:endoplasmic reticulum"/>
    <property type="evidence" value="ECO:0007669"/>
    <property type="project" value="TreeGrafter"/>
</dbReference>
<feature type="transmembrane region" description="Helical" evidence="5">
    <location>
        <begin position="47"/>
        <end position="67"/>
    </location>
</feature>
<accession>A0A915D4M3</accession>
<evidence type="ECO:0000256" key="3">
    <source>
        <dbReference type="ARBA" id="ARBA00022989"/>
    </source>
</evidence>
<dbReference type="InterPro" id="IPR006214">
    <property type="entry name" value="Bax_inhibitor_1-related"/>
</dbReference>
<feature type="region of interest" description="Disordered" evidence="6">
    <location>
        <begin position="1"/>
        <end position="27"/>
    </location>
</feature>
<feature type="transmembrane region" description="Helical" evidence="5">
    <location>
        <begin position="110"/>
        <end position="131"/>
    </location>
</feature>
<dbReference type="GO" id="GO:0016020">
    <property type="term" value="C:membrane"/>
    <property type="evidence" value="ECO:0007669"/>
    <property type="project" value="UniProtKB-SubCell"/>
</dbReference>
<evidence type="ECO:0000256" key="4">
    <source>
        <dbReference type="ARBA" id="ARBA00023136"/>
    </source>
</evidence>
<evidence type="ECO:0000256" key="5">
    <source>
        <dbReference type="RuleBase" id="RU004379"/>
    </source>
</evidence>
<evidence type="ECO:0000256" key="6">
    <source>
        <dbReference type="SAM" id="MobiDB-lite"/>
    </source>
</evidence>
<feature type="compositionally biased region" description="Polar residues" evidence="6">
    <location>
        <begin position="1"/>
        <end position="10"/>
    </location>
</feature>
<feature type="transmembrane region" description="Helical" evidence="5">
    <location>
        <begin position="79"/>
        <end position="98"/>
    </location>
</feature>
<organism evidence="7 8">
    <name type="scientific">Ditylenchus dipsaci</name>
    <dbReference type="NCBI Taxonomy" id="166011"/>
    <lineage>
        <taxon>Eukaryota</taxon>
        <taxon>Metazoa</taxon>
        <taxon>Ecdysozoa</taxon>
        <taxon>Nematoda</taxon>
        <taxon>Chromadorea</taxon>
        <taxon>Rhabditida</taxon>
        <taxon>Tylenchina</taxon>
        <taxon>Tylenchomorpha</taxon>
        <taxon>Sphaerularioidea</taxon>
        <taxon>Anguinidae</taxon>
        <taxon>Anguininae</taxon>
        <taxon>Ditylenchus</taxon>
    </lineage>
</organism>